<dbReference type="PANTHER" id="PTHR11014">
    <property type="entry name" value="PEPTIDASE M20 FAMILY MEMBER"/>
    <property type="match status" value="1"/>
</dbReference>
<dbReference type="RefSeq" id="WP_208150523.1">
    <property type="nucleotide sequence ID" value="NZ_JAGETV010000020.1"/>
</dbReference>
<dbReference type="Gene3D" id="3.40.630.10">
    <property type="entry name" value="Zn peptidases"/>
    <property type="match status" value="1"/>
</dbReference>
<dbReference type="SUPFAM" id="SSF53187">
    <property type="entry name" value="Zn-dependent exopeptidases"/>
    <property type="match status" value="1"/>
</dbReference>
<dbReference type="SUPFAM" id="SSF55031">
    <property type="entry name" value="Bacterial exopeptidase dimerisation domain"/>
    <property type="match status" value="1"/>
</dbReference>
<feature type="domain" description="Peptidase M20 dimerisation" evidence="2">
    <location>
        <begin position="180"/>
        <end position="280"/>
    </location>
</feature>
<dbReference type="Pfam" id="PF01546">
    <property type="entry name" value="Peptidase_M20"/>
    <property type="match status" value="1"/>
</dbReference>
<keyword evidence="1 3" id="KW-0378">Hydrolase</keyword>
<reference evidence="3 4" key="1">
    <citation type="submission" date="2021-03" db="EMBL/GenBank/DDBJ databases">
        <title>Thiomicrorhabdus sp.nov.,novel sulfur-oxidizing bacteria isolated from coastal sediment.</title>
        <authorList>
            <person name="Liu X."/>
        </authorList>
    </citation>
    <scope>NUCLEOTIDE SEQUENCE [LARGE SCALE GENOMIC DNA]</scope>
    <source>
        <strain evidence="3 4">6S2-11</strain>
    </source>
</reference>
<dbReference type="EC" id="3.5.1.125" evidence="3"/>
<dbReference type="Proteomes" id="UP000664835">
    <property type="component" value="Unassembled WGS sequence"/>
</dbReference>
<dbReference type="NCBIfam" id="TIGR01891">
    <property type="entry name" value="amidohydrolases"/>
    <property type="match status" value="1"/>
</dbReference>
<organism evidence="3 4">
    <name type="scientific">Thiomicrorhabdus marina</name>
    <dbReference type="NCBI Taxonomy" id="2818442"/>
    <lineage>
        <taxon>Bacteria</taxon>
        <taxon>Pseudomonadati</taxon>
        <taxon>Pseudomonadota</taxon>
        <taxon>Gammaproteobacteria</taxon>
        <taxon>Thiotrichales</taxon>
        <taxon>Piscirickettsiaceae</taxon>
        <taxon>Thiomicrorhabdus</taxon>
    </lineage>
</organism>
<dbReference type="InterPro" id="IPR011650">
    <property type="entry name" value="Peptidase_M20_dimer"/>
</dbReference>
<dbReference type="GO" id="GO:0016787">
    <property type="term" value="F:hydrolase activity"/>
    <property type="evidence" value="ECO:0007669"/>
    <property type="project" value="UniProtKB-KW"/>
</dbReference>
<name>A0ABS3Q7J7_9GAMM</name>
<gene>
    <name evidence="3" type="primary">doeB2</name>
    <name evidence="3" type="ORF">J3998_10005</name>
</gene>
<dbReference type="PIRSF" id="PIRSF005962">
    <property type="entry name" value="Pept_M20D_amidohydro"/>
    <property type="match status" value="1"/>
</dbReference>
<evidence type="ECO:0000313" key="3">
    <source>
        <dbReference type="EMBL" id="MBO1927909.1"/>
    </source>
</evidence>
<proteinExistence type="predicted"/>
<keyword evidence="4" id="KW-1185">Reference proteome</keyword>
<dbReference type="PANTHER" id="PTHR11014:SF63">
    <property type="entry name" value="METALLOPEPTIDASE, PUTATIVE (AFU_ORTHOLOGUE AFUA_6G09600)-RELATED"/>
    <property type="match status" value="1"/>
</dbReference>
<dbReference type="InterPro" id="IPR036264">
    <property type="entry name" value="Bact_exopeptidase_dim_dom"/>
</dbReference>
<protein>
    <submittedName>
        <fullName evidence="3">N(2)-acetyl-L-2,4-diaminobutanoate deacetylase DoeB2</fullName>
        <ecNumber evidence="3">3.5.1.125</ecNumber>
    </submittedName>
</protein>
<comment type="caution">
    <text evidence="3">The sequence shown here is derived from an EMBL/GenBank/DDBJ whole genome shotgun (WGS) entry which is preliminary data.</text>
</comment>
<evidence type="ECO:0000256" key="1">
    <source>
        <dbReference type="ARBA" id="ARBA00022801"/>
    </source>
</evidence>
<dbReference type="Gene3D" id="3.30.70.360">
    <property type="match status" value="1"/>
</dbReference>
<dbReference type="Pfam" id="PF07687">
    <property type="entry name" value="M20_dimer"/>
    <property type="match status" value="1"/>
</dbReference>
<dbReference type="EMBL" id="JAGETV010000020">
    <property type="protein sequence ID" value="MBO1927909.1"/>
    <property type="molecule type" value="Genomic_DNA"/>
</dbReference>
<dbReference type="InterPro" id="IPR002933">
    <property type="entry name" value="Peptidase_M20"/>
</dbReference>
<sequence>MQWNEVLDVAIQLRHWFHQHPELTWQEENTAERIRKCLDDWGIEWRVCAKYGTIAQIAPQAKQQYGGKNIALRADMDALPINEITEVDFASKTPGKMHACGHDGHMAVLLGTALWLKRHEDKLRNTVTLVFQPAEEGGHGAKKMIEDGALDGVDEIYGWHNWPALAFGTAVCPDGPIMSGNGGFEINVHGLGGHASQPELCQDPLLAGAAMALNLQQIVSRRMPPQAAVVISTTQFETDSSATNVIPQTATLRGSIRVSEPKWLQPAMQLIGQIAKDTAHSYGVTAESEVKAYYPATINHPEQAANYRQVLQNHLGEGFDQVDMMLPIMASEDFSYFLQERPGAFALIGMSEQEGQKYHLSCHNPGYEFNDKLLELVIKTFSNLVGLSFD</sequence>
<evidence type="ECO:0000313" key="4">
    <source>
        <dbReference type="Proteomes" id="UP000664835"/>
    </source>
</evidence>
<dbReference type="InterPro" id="IPR017439">
    <property type="entry name" value="Amidohydrolase"/>
</dbReference>
<dbReference type="NCBIfam" id="NF038260">
    <property type="entry name" value="ectoine_DoeB_2"/>
    <property type="match status" value="1"/>
</dbReference>
<evidence type="ECO:0000259" key="2">
    <source>
        <dbReference type="Pfam" id="PF07687"/>
    </source>
</evidence>
<accession>A0ABS3Q7J7</accession>